<organism evidence="9 10">
    <name type="scientific">Zingiber officinale</name>
    <name type="common">Ginger</name>
    <name type="synonym">Amomum zingiber</name>
    <dbReference type="NCBI Taxonomy" id="94328"/>
    <lineage>
        <taxon>Eukaryota</taxon>
        <taxon>Viridiplantae</taxon>
        <taxon>Streptophyta</taxon>
        <taxon>Embryophyta</taxon>
        <taxon>Tracheophyta</taxon>
        <taxon>Spermatophyta</taxon>
        <taxon>Magnoliopsida</taxon>
        <taxon>Liliopsida</taxon>
        <taxon>Zingiberales</taxon>
        <taxon>Zingiberaceae</taxon>
        <taxon>Zingiber</taxon>
    </lineage>
</organism>
<feature type="domain" description="AP2/ERF" evidence="8">
    <location>
        <begin position="24"/>
        <end position="94"/>
    </location>
</feature>
<evidence type="ECO:0000256" key="3">
    <source>
        <dbReference type="ARBA" id="ARBA00023125"/>
    </source>
</evidence>
<dbReference type="CDD" id="cd00018">
    <property type="entry name" value="AP2"/>
    <property type="match status" value="1"/>
</dbReference>
<comment type="subcellular location">
    <subcellularLocation>
        <location evidence="1">Nucleus</location>
    </subcellularLocation>
</comment>
<protein>
    <recommendedName>
        <fullName evidence="8">AP2/ERF domain-containing protein</fullName>
    </recommendedName>
</protein>
<dbReference type="EMBL" id="JACMSC010000004">
    <property type="protein sequence ID" value="KAG6525591.1"/>
    <property type="molecule type" value="Genomic_DNA"/>
</dbReference>
<proteinExistence type="inferred from homology"/>
<evidence type="ECO:0000313" key="10">
    <source>
        <dbReference type="Proteomes" id="UP000734854"/>
    </source>
</evidence>
<dbReference type="Proteomes" id="UP000734854">
    <property type="component" value="Unassembled WGS sequence"/>
</dbReference>
<evidence type="ECO:0000256" key="5">
    <source>
        <dbReference type="ARBA" id="ARBA00023163"/>
    </source>
</evidence>
<gene>
    <name evidence="9" type="ORF">ZIOFF_015553</name>
</gene>
<evidence type="ECO:0000256" key="1">
    <source>
        <dbReference type="ARBA" id="ARBA00004123"/>
    </source>
</evidence>
<evidence type="ECO:0000256" key="6">
    <source>
        <dbReference type="ARBA" id="ARBA00023242"/>
    </source>
</evidence>
<keyword evidence="10" id="KW-1185">Reference proteome</keyword>
<dbReference type="SUPFAM" id="SSF54171">
    <property type="entry name" value="DNA-binding domain"/>
    <property type="match status" value="1"/>
</dbReference>
<comment type="similarity">
    <text evidence="7">Belongs to the AP2/ERF transcription factor family. ERF subfamily.</text>
</comment>
<dbReference type="GO" id="GO:0003700">
    <property type="term" value="F:DNA-binding transcription factor activity"/>
    <property type="evidence" value="ECO:0007669"/>
    <property type="project" value="InterPro"/>
</dbReference>
<dbReference type="Gene3D" id="3.30.730.10">
    <property type="entry name" value="AP2/ERF domain"/>
    <property type="match status" value="1"/>
</dbReference>
<dbReference type="PANTHER" id="PTHR31839:SF85">
    <property type="entry name" value="AP2_ERF DOMAIN-CONTAINING PROTEIN"/>
    <property type="match status" value="1"/>
</dbReference>
<accession>A0A8J5HD56</accession>
<dbReference type="GO" id="GO:0003677">
    <property type="term" value="F:DNA binding"/>
    <property type="evidence" value="ECO:0007669"/>
    <property type="project" value="UniProtKB-KW"/>
</dbReference>
<dbReference type="InterPro" id="IPR001471">
    <property type="entry name" value="AP2/ERF_dom"/>
</dbReference>
<evidence type="ECO:0000313" key="9">
    <source>
        <dbReference type="EMBL" id="KAG6525591.1"/>
    </source>
</evidence>
<evidence type="ECO:0000259" key="8">
    <source>
        <dbReference type="PROSITE" id="PS51032"/>
    </source>
</evidence>
<comment type="caution">
    <text evidence="9">The sequence shown here is derived from an EMBL/GenBank/DDBJ whole genome shotgun (WGS) entry which is preliminary data.</text>
</comment>
<sequence length="191" mass="20408">MLEAWLYDPNALELRGMVYDPNTLELGVTLTLDARHPRNRTTERSNGILPVKIREPGKANRIWLGTFASAEMAAVAYDVAAHALRGADAVLNFPHEIAGRPAPASGSPTAIRAAAAEAAAALGRSTYKVGVGGGEEWSGSGFLDEEEVFEMPQLLASMAEGMLMSPPRMSPVALDELPEAVFGVESLWSYP</sequence>
<dbReference type="PROSITE" id="PS51032">
    <property type="entry name" value="AP2_ERF"/>
    <property type="match status" value="1"/>
</dbReference>
<reference evidence="9 10" key="1">
    <citation type="submission" date="2020-08" db="EMBL/GenBank/DDBJ databases">
        <title>Plant Genome Project.</title>
        <authorList>
            <person name="Zhang R.-G."/>
        </authorList>
    </citation>
    <scope>NUCLEOTIDE SEQUENCE [LARGE SCALE GENOMIC DNA]</scope>
    <source>
        <tissue evidence="9">Rhizome</tissue>
    </source>
</reference>
<dbReference type="GO" id="GO:0005634">
    <property type="term" value="C:nucleus"/>
    <property type="evidence" value="ECO:0007669"/>
    <property type="project" value="UniProtKB-SubCell"/>
</dbReference>
<dbReference type="InterPro" id="IPR016177">
    <property type="entry name" value="DNA-bd_dom_sf"/>
</dbReference>
<evidence type="ECO:0000256" key="4">
    <source>
        <dbReference type="ARBA" id="ARBA00023159"/>
    </source>
</evidence>
<dbReference type="PANTHER" id="PTHR31839">
    <property type="entry name" value="DEHYDRATION-RESPONSIVE ELEMENT-BINDING PROTEIN 1D"/>
    <property type="match status" value="1"/>
</dbReference>
<keyword evidence="5" id="KW-0804">Transcription</keyword>
<keyword evidence="4" id="KW-0010">Activator</keyword>
<dbReference type="InterPro" id="IPR036955">
    <property type="entry name" value="AP2/ERF_dom_sf"/>
</dbReference>
<dbReference type="InterPro" id="IPR045277">
    <property type="entry name" value="DRE1A-I"/>
</dbReference>
<evidence type="ECO:0000256" key="2">
    <source>
        <dbReference type="ARBA" id="ARBA00023015"/>
    </source>
</evidence>
<dbReference type="AlphaFoldDB" id="A0A8J5HD56"/>
<keyword evidence="2" id="KW-0805">Transcription regulation</keyword>
<dbReference type="SMART" id="SM00380">
    <property type="entry name" value="AP2"/>
    <property type="match status" value="1"/>
</dbReference>
<keyword evidence="6" id="KW-0539">Nucleus</keyword>
<name>A0A8J5HD56_ZINOF</name>
<evidence type="ECO:0000256" key="7">
    <source>
        <dbReference type="ARBA" id="ARBA00024343"/>
    </source>
</evidence>
<keyword evidence="3" id="KW-0238">DNA-binding</keyword>